<dbReference type="EMBL" id="MU268286">
    <property type="protein sequence ID" value="KAH7905049.1"/>
    <property type="molecule type" value="Genomic_DNA"/>
</dbReference>
<evidence type="ECO:0000313" key="1">
    <source>
        <dbReference type="EMBL" id="KAH7905049.1"/>
    </source>
</evidence>
<gene>
    <name evidence="1" type="ORF">BJ138DRAFT_1106302</name>
</gene>
<name>A0ACB7ZV59_9AGAM</name>
<reference evidence="1" key="1">
    <citation type="journal article" date="2021" name="New Phytol.">
        <title>Evolutionary innovations through gain and loss of genes in the ectomycorrhizal Boletales.</title>
        <authorList>
            <person name="Wu G."/>
            <person name="Miyauchi S."/>
            <person name="Morin E."/>
            <person name="Kuo A."/>
            <person name="Drula E."/>
            <person name="Varga T."/>
            <person name="Kohler A."/>
            <person name="Feng B."/>
            <person name="Cao Y."/>
            <person name="Lipzen A."/>
            <person name="Daum C."/>
            <person name="Hundley H."/>
            <person name="Pangilinan J."/>
            <person name="Johnson J."/>
            <person name="Barry K."/>
            <person name="LaButti K."/>
            <person name="Ng V."/>
            <person name="Ahrendt S."/>
            <person name="Min B."/>
            <person name="Choi I.G."/>
            <person name="Park H."/>
            <person name="Plett J.M."/>
            <person name="Magnuson J."/>
            <person name="Spatafora J.W."/>
            <person name="Nagy L.G."/>
            <person name="Henrissat B."/>
            <person name="Grigoriev I.V."/>
            <person name="Yang Z.L."/>
            <person name="Xu J."/>
            <person name="Martin F.M."/>
        </authorList>
    </citation>
    <scope>NUCLEOTIDE SEQUENCE</scope>
    <source>
        <strain evidence="1">ATCC 28755</strain>
    </source>
</reference>
<proteinExistence type="predicted"/>
<protein>
    <submittedName>
        <fullName evidence="1">Uncharacterized protein</fullName>
    </submittedName>
</protein>
<dbReference type="Proteomes" id="UP000790377">
    <property type="component" value="Unassembled WGS sequence"/>
</dbReference>
<keyword evidence="2" id="KW-1185">Reference proteome</keyword>
<accession>A0ACB7ZV59</accession>
<sequence length="207" mass="22727">MLDSDSLRGIVQSGDGDGACVVRGNMICPAHPLPLSATDTDPFVSASHTATYAYLPETLMHSQPLTNTSSSTGAWHNSNPTPTSTLTAMYDNSDHPFRHPNGYPGKRRGAVTYVREAPHRRVYRVAHIMPSGRRLTQKIAQVSHHASSPRLDLVLFALYPSELWLKRSGCHEEAALSLSPALDYPPPMHLPQPHLGSASFAHFREQQ</sequence>
<evidence type="ECO:0000313" key="2">
    <source>
        <dbReference type="Proteomes" id="UP000790377"/>
    </source>
</evidence>
<organism evidence="1 2">
    <name type="scientific">Hygrophoropsis aurantiaca</name>
    <dbReference type="NCBI Taxonomy" id="72124"/>
    <lineage>
        <taxon>Eukaryota</taxon>
        <taxon>Fungi</taxon>
        <taxon>Dikarya</taxon>
        <taxon>Basidiomycota</taxon>
        <taxon>Agaricomycotina</taxon>
        <taxon>Agaricomycetes</taxon>
        <taxon>Agaricomycetidae</taxon>
        <taxon>Boletales</taxon>
        <taxon>Coniophorineae</taxon>
        <taxon>Hygrophoropsidaceae</taxon>
        <taxon>Hygrophoropsis</taxon>
    </lineage>
</organism>
<comment type="caution">
    <text evidence="1">The sequence shown here is derived from an EMBL/GenBank/DDBJ whole genome shotgun (WGS) entry which is preliminary data.</text>
</comment>